<feature type="domain" description="HTH cro/C1-type" evidence="2">
    <location>
        <begin position="11"/>
        <end position="40"/>
    </location>
</feature>
<dbReference type="PANTHER" id="PTHR34475">
    <property type="match status" value="1"/>
</dbReference>
<dbReference type="InterPro" id="IPR001387">
    <property type="entry name" value="Cro/C1-type_HTH"/>
</dbReference>
<keyword evidence="1" id="KW-0812">Transmembrane</keyword>
<proteinExistence type="predicted"/>
<dbReference type="Pfam" id="PF13464">
    <property type="entry name" value="RodZ_C"/>
    <property type="match status" value="1"/>
</dbReference>
<dbReference type="EMBL" id="UOEW01000346">
    <property type="protein sequence ID" value="VAW42160.1"/>
    <property type="molecule type" value="Genomic_DNA"/>
</dbReference>
<name>A0A3B0VNU5_9ZZZZ</name>
<accession>A0A3B0VNU5</accession>
<dbReference type="InterPro" id="IPR025194">
    <property type="entry name" value="RodZ-like_C"/>
</dbReference>
<evidence type="ECO:0000256" key="1">
    <source>
        <dbReference type="SAM" id="Phobius"/>
    </source>
</evidence>
<reference evidence="3" key="1">
    <citation type="submission" date="2018-06" db="EMBL/GenBank/DDBJ databases">
        <authorList>
            <person name="Zhirakovskaya E."/>
        </authorList>
    </citation>
    <scope>NUCLEOTIDE SEQUENCE</scope>
</reference>
<organism evidence="3">
    <name type="scientific">hydrothermal vent metagenome</name>
    <dbReference type="NCBI Taxonomy" id="652676"/>
    <lineage>
        <taxon>unclassified sequences</taxon>
        <taxon>metagenomes</taxon>
        <taxon>ecological metagenomes</taxon>
    </lineage>
</organism>
<dbReference type="Gene3D" id="1.10.260.40">
    <property type="entry name" value="lambda repressor-like DNA-binding domains"/>
    <property type="match status" value="1"/>
</dbReference>
<feature type="transmembrane region" description="Helical" evidence="1">
    <location>
        <begin position="105"/>
        <end position="125"/>
    </location>
</feature>
<dbReference type="SUPFAM" id="SSF47413">
    <property type="entry name" value="lambda repressor-like DNA-binding domains"/>
    <property type="match status" value="1"/>
</dbReference>
<evidence type="ECO:0000259" key="2">
    <source>
        <dbReference type="PROSITE" id="PS50943"/>
    </source>
</evidence>
<gene>
    <name evidence="3" type="ORF">MNBD_GAMMA01-382</name>
</gene>
<dbReference type="PROSITE" id="PS50943">
    <property type="entry name" value="HTH_CROC1"/>
    <property type="match status" value="1"/>
</dbReference>
<dbReference type="CDD" id="cd00093">
    <property type="entry name" value="HTH_XRE"/>
    <property type="match status" value="1"/>
</dbReference>
<dbReference type="AlphaFoldDB" id="A0A3B0VNU5"/>
<keyword evidence="1" id="KW-1133">Transmembrane helix</keyword>
<evidence type="ECO:0000313" key="3">
    <source>
        <dbReference type="EMBL" id="VAW42160.1"/>
    </source>
</evidence>
<dbReference type="PANTHER" id="PTHR34475:SF1">
    <property type="entry name" value="CYTOSKELETON PROTEIN RODZ"/>
    <property type="match status" value="1"/>
</dbReference>
<dbReference type="Pfam" id="PF13413">
    <property type="entry name" value="HTH_25"/>
    <property type="match status" value="1"/>
</dbReference>
<dbReference type="InterPro" id="IPR050400">
    <property type="entry name" value="Bact_Cytoskel_RodZ"/>
</dbReference>
<keyword evidence="1" id="KW-0472">Membrane</keyword>
<protein>
    <recommendedName>
        <fullName evidence="2">HTH cro/C1-type domain-containing protein</fullName>
    </recommendedName>
</protein>
<dbReference type="InterPro" id="IPR010982">
    <property type="entry name" value="Lambda_DNA-bd_dom_sf"/>
</dbReference>
<dbReference type="GO" id="GO:0003677">
    <property type="term" value="F:DNA binding"/>
    <property type="evidence" value="ECO:0007669"/>
    <property type="project" value="InterPro"/>
</dbReference>
<sequence length="290" mass="32573">MQSENNNKNDLRIIRKEKGLSLADVAGRLNLTPDVIRKLEHSEFGTLGAYTYVRGYINHYAELLEVDAKKYIQLIPKAEIEVALINTNTHLSKGIKLKRHSKNMASYAIGTFIVIAVSFSGWYLLKNYSSIGRSNIEIVKTNDLEITPQRNIENISSDTGKNTDAGSNDMEKSFHYSSLIPPNVENIANEIAIPSQQPEIAPEIETAIKLTYSIKIEATETSWVKVEHLDGTKLHNDLLSSGMIQLESDQPVHFRIGNEKKVTVTINDEVIDLSKFSKQDIADFNWPIDS</sequence>